<gene>
    <name evidence="1" type="ORF">SAMN05880501_101279</name>
</gene>
<dbReference type="RefSeq" id="WP_097071855.1">
    <property type="nucleotide sequence ID" value="NZ_OBMQ01000001.1"/>
</dbReference>
<accession>A0A285RC30</accession>
<evidence type="ECO:0000313" key="1">
    <source>
        <dbReference type="EMBL" id="SOB91259.1"/>
    </source>
</evidence>
<dbReference type="InterPro" id="IPR023214">
    <property type="entry name" value="HAD_sf"/>
</dbReference>
<dbReference type="OrthoDB" id="9816564at2"/>
<dbReference type="EMBL" id="OBMQ01000001">
    <property type="protein sequence ID" value="SOB91259.1"/>
    <property type="molecule type" value="Genomic_DNA"/>
</dbReference>
<dbReference type="SUPFAM" id="SSF53335">
    <property type="entry name" value="S-adenosyl-L-methionine-dependent methyltransferases"/>
    <property type="match status" value="1"/>
</dbReference>
<name>A0A285RC30_9BACL</name>
<protein>
    <submittedName>
        <fullName evidence="1">Predicted HAD superfamily hydrolase</fullName>
    </submittedName>
</protein>
<dbReference type="AlphaFoldDB" id="A0A285RC30"/>
<reference evidence="2" key="1">
    <citation type="submission" date="2017-08" db="EMBL/GenBank/DDBJ databases">
        <authorList>
            <person name="Varghese N."/>
            <person name="Submissions S."/>
        </authorList>
    </citation>
    <scope>NUCLEOTIDE SEQUENCE [LARGE SCALE GENOMIC DNA]</scope>
    <source>
        <strain evidence="2">JC22</strain>
    </source>
</reference>
<proteinExistence type="predicted"/>
<dbReference type="Proteomes" id="UP000219636">
    <property type="component" value="Unassembled WGS sequence"/>
</dbReference>
<dbReference type="Gene3D" id="3.40.50.1000">
    <property type="entry name" value="HAD superfamily/HAD-like"/>
    <property type="match status" value="1"/>
</dbReference>
<evidence type="ECO:0000313" key="2">
    <source>
        <dbReference type="Proteomes" id="UP000219636"/>
    </source>
</evidence>
<dbReference type="GO" id="GO:0016787">
    <property type="term" value="F:hydrolase activity"/>
    <property type="evidence" value="ECO:0007669"/>
    <property type="project" value="UniProtKB-KW"/>
</dbReference>
<organism evidence="1 2">
    <name type="scientific">Ureibacillus xyleni</name>
    <dbReference type="NCBI Taxonomy" id="614648"/>
    <lineage>
        <taxon>Bacteria</taxon>
        <taxon>Bacillati</taxon>
        <taxon>Bacillota</taxon>
        <taxon>Bacilli</taxon>
        <taxon>Bacillales</taxon>
        <taxon>Caryophanaceae</taxon>
        <taxon>Ureibacillus</taxon>
    </lineage>
</organism>
<keyword evidence="2" id="KW-1185">Reference proteome</keyword>
<sequence length="763" mass="88324">MITPLWKEDSYLSDISNKITNISYVVVDLFDSLIFQKYKNSNDLHKLVYRSGLKKNIFSIEMGEEYYLNLRMKFQHKELQEEIQPSLKGIFKKFPLRMVKRDCLLDLELELNKQSCYLNPFVYTLLQTLHDEGKSVFLTANTPYSKKQLEELFKHVGLSEYLYSDIYRDFFENSESNIISFLEKISTSKLMNNKQVLYISNNKQNISVAEKLGFQTIHYNILATNLKNPTDLESLYYEENSDEFYMIRKAVESTKTVINNPFFKVGATIAGPLLSMYILKVYKNLIEEGITLVLPLMREGELLSEMLQEVSKFSNNKSLEIKPLYISRKSSYIPALSDDNNIEDILNFFEGIAISINDLFKLFEIPYMDKVHGQKTLYELKSLDLKVYEQIKEKYKKLINIKELKNSKLTLIKKYILDNLGKHRNIATIDIGFNGTIQSNIEKIIETEKYRLKHYLLISRDGIVNKLADGMWISSYINGEKNCDYKNDIIRAVDVFEQLVVGLKGSTLDYKCNQFNVVPVCENLLYEDDEIKNREAIREGILFFFNILLSMNYIEFLEKVDFSKLGQMLHRLIQYPTKQEAKSLGLLSYSSNFGSLSMHKIIENKQLKFDAEYKKVLLHAMDSSYLSSSICWPQGELSIIDNMYSVENMKNTKPVQYLRKISIHLNGNKCARVGIYGAGEIGKVIFESLQFLSLQPICFIDKNKKLHDTVLNSIKIVSPTDSIKLDLDTIIIASNTFTDQIVGDLKKLYGNDFSKLKIVKLNG</sequence>
<keyword evidence="1" id="KW-0378">Hydrolase</keyword>
<dbReference type="InterPro" id="IPR029063">
    <property type="entry name" value="SAM-dependent_MTases_sf"/>
</dbReference>
<dbReference type="Gene3D" id="3.40.50.720">
    <property type="entry name" value="NAD(P)-binding Rossmann-like Domain"/>
    <property type="match status" value="1"/>
</dbReference>